<gene>
    <name evidence="1" type="ORF">HPO_06057</name>
</gene>
<dbReference type="Proteomes" id="UP000027100">
    <property type="component" value="Unassembled WGS sequence"/>
</dbReference>
<dbReference type="eggNOG" id="COG2135">
    <property type="taxonomic scope" value="Bacteria"/>
</dbReference>
<dbReference type="EMBL" id="ARYM01000005">
    <property type="protein sequence ID" value="KCZ99477.1"/>
    <property type="molecule type" value="Genomic_DNA"/>
</dbReference>
<evidence type="ECO:0000313" key="2">
    <source>
        <dbReference type="Proteomes" id="UP000027100"/>
    </source>
</evidence>
<comment type="caution">
    <text evidence="1">The sequence shown here is derived from an EMBL/GenBank/DDBJ whole genome shotgun (WGS) entry which is preliminary data.</text>
</comment>
<dbReference type="OrthoDB" id="9782620at2"/>
<keyword evidence="2" id="KW-1185">Reference proteome</keyword>
<sequence>MLVSFLSGSPVLAVSAINKSLAEAVKLPRGAGVPSETPVGIDEDALVIRKGAEGTGMEFMRWGFPPRSLTNRNGWNPPISQVHDLEDRWWQELNRSYLLEARHRCLVPVSAFAITQGRRQRWFFPEGGLGFLAGFWRSWEGDTRLVSLPGETERRRVYSRLKLFVILAVQPVEGGRLRSDALPSVLTDPADIADWMAGGEESLLNNPDRERNTVKAGDLV</sequence>
<name>A0A062VMS6_9PROT</name>
<proteinExistence type="predicted"/>
<dbReference type="RefSeq" id="WP_035595746.1">
    <property type="nucleotide sequence ID" value="NZ_ARYM01000005.1"/>
</dbReference>
<organism evidence="1 2">
    <name type="scientific">Hyphomonas polymorpha PS728</name>
    <dbReference type="NCBI Taxonomy" id="1280954"/>
    <lineage>
        <taxon>Bacteria</taxon>
        <taxon>Pseudomonadati</taxon>
        <taxon>Pseudomonadota</taxon>
        <taxon>Alphaproteobacteria</taxon>
        <taxon>Hyphomonadales</taxon>
        <taxon>Hyphomonadaceae</taxon>
        <taxon>Hyphomonas</taxon>
    </lineage>
</organism>
<evidence type="ECO:0008006" key="3">
    <source>
        <dbReference type="Google" id="ProtNLM"/>
    </source>
</evidence>
<dbReference type="AlphaFoldDB" id="A0A062VMS6"/>
<protein>
    <recommendedName>
        <fullName evidence="3">Abasic site processing protein</fullName>
    </recommendedName>
</protein>
<accession>A0A062VMS6</accession>
<evidence type="ECO:0000313" key="1">
    <source>
        <dbReference type="EMBL" id="KCZ99477.1"/>
    </source>
</evidence>
<dbReference type="STRING" id="1280954.HPO_06057"/>
<reference evidence="1 2" key="1">
    <citation type="journal article" date="2014" name="Antonie Van Leeuwenhoek">
        <title>Hyphomonas beringensis sp. nov. and Hyphomonas chukchiensis sp. nov., isolated from surface seawater of the Bering Sea and Chukchi Sea.</title>
        <authorList>
            <person name="Li C."/>
            <person name="Lai Q."/>
            <person name="Li G."/>
            <person name="Dong C."/>
            <person name="Wang J."/>
            <person name="Liao Y."/>
            <person name="Shao Z."/>
        </authorList>
    </citation>
    <scope>NUCLEOTIDE SEQUENCE [LARGE SCALE GENOMIC DNA]</scope>
    <source>
        <strain evidence="1 2">PS728</strain>
    </source>
</reference>
<dbReference type="InterPro" id="IPR036590">
    <property type="entry name" value="SRAP-like"/>
</dbReference>
<dbReference type="Gene3D" id="3.90.1680.10">
    <property type="entry name" value="SOS response associated peptidase-like"/>
    <property type="match status" value="1"/>
</dbReference>
<dbReference type="SUPFAM" id="SSF143081">
    <property type="entry name" value="BB1717-like"/>
    <property type="match status" value="1"/>
</dbReference>